<dbReference type="AlphaFoldDB" id="A0A1H6KD85"/>
<dbReference type="OrthoDB" id="198807at2"/>
<evidence type="ECO:0000259" key="2">
    <source>
        <dbReference type="Pfam" id="PF13598"/>
    </source>
</evidence>
<dbReference type="Proteomes" id="UP000176204">
    <property type="component" value="Chromosome I"/>
</dbReference>
<feature type="chain" id="PRO_5009604433" description="DUF4139 domain-containing protein" evidence="1">
    <location>
        <begin position="21"/>
        <end position="560"/>
    </location>
</feature>
<dbReference type="Pfam" id="PF13598">
    <property type="entry name" value="DUF4139"/>
    <property type="match status" value="1"/>
</dbReference>
<feature type="signal peptide" evidence="1">
    <location>
        <begin position="1"/>
        <end position="20"/>
    </location>
</feature>
<reference evidence="4" key="1">
    <citation type="submission" date="2016-09" db="EMBL/GenBank/DDBJ databases">
        <authorList>
            <person name="Koehorst J."/>
        </authorList>
    </citation>
    <scope>NUCLEOTIDE SEQUENCE [LARGE SCALE GENOMIC DNA]</scope>
</reference>
<keyword evidence="4" id="KW-1185">Reference proteome</keyword>
<proteinExistence type="predicted"/>
<evidence type="ECO:0000256" key="1">
    <source>
        <dbReference type="SAM" id="SignalP"/>
    </source>
</evidence>
<keyword evidence="1" id="KW-0732">Signal</keyword>
<dbReference type="EMBL" id="LT629973">
    <property type="protein sequence ID" value="SEH69756.1"/>
    <property type="molecule type" value="Genomic_DNA"/>
</dbReference>
<dbReference type="KEGG" id="agl:PYTT_0055"/>
<evidence type="ECO:0000313" key="4">
    <source>
        <dbReference type="Proteomes" id="UP000176204"/>
    </source>
</evidence>
<accession>A0A1H6KD85</accession>
<protein>
    <recommendedName>
        <fullName evidence="2">DUF4139 domain-containing protein</fullName>
    </recommendedName>
</protein>
<evidence type="ECO:0000313" key="3">
    <source>
        <dbReference type="EMBL" id="SEH69756.1"/>
    </source>
</evidence>
<organism evidence="3 4">
    <name type="scientific">Akkermansia glycaniphila</name>
    <dbReference type="NCBI Taxonomy" id="1679444"/>
    <lineage>
        <taxon>Bacteria</taxon>
        <taxon>Pseudomonadati</taxon>
        <taxon>Verrucomicrobiota</taxon>
        <taxon>Verrucomicrobiia</taxon>
        <taxon>Verrucomicrobiales</taxon>
        <taxon>Akkermansiaceae</taxon>
        <taxon>Akkermansia</taxon>
    </lineage>
</organism>
<feature type="domain" description="DUF4139" evidence="2">
    <location>
        <begin position="223"/>
        <end position="557"/>
    </location>
</feature>
<name>A0A1H6KD85_9BACT</name>
<dbReference type="InterPro" id="IPR037291">
    <property type="entry name" value="DUF4139"/>
</dbReference>
<gene>
    <name evidence="3" type="ORF">PYTT_0055</name>
</gene>
<dbReference type="RefSeq" id="WP_067772038.1">
    <property type="nucleotide sequence ID" value="NZ_LIGX01000002.1"/>
</dbReference>
<sequence>MKQSHVYGLIVSGLMLPSFAAAGDVEMTPSKVALFKNGYGYLTLEGKTGADASMNLVNLPVPSFGTFWLDVEAPAQLKRLVSRKATRKVPIEQYTMEELVRANTGAAVWVVWAGGSEDGVIVASAPKQGKENPRLIGNVNDASVPGMMNEGMLVYPPGRPGSSASNVILLKTQDGRTVSVPLEKVQQIEFLSPPTLPTRDEDVPTVSLELAAPQSGRTIRANCIAGGVSWVPEYRVDLGDAGKAVLTARATVINELMDFNGVDLDLITGFPNLKYAGVPSPIAMRQNLNAFFQSLYNVENGYMGDRVPMAAMQLGNGLMTGGLRSGTGATSSDSIDRLLASGTPASVTQAEDLFFYPVKNFTCKYNETVTTTLFSGEVSYSHVYTWDIPDQNVARSYNRSNAGDDGEQDVWHCIRLKNGFKLPLTTGIVEFTSNGYISGQGMIQFTAPGQDATVKINKSLEMLVKQSENVLETTPLPKSNDKKLLVEGTLQMKNLSDKPMEMEITKQIIGEPKEASDGGEFRQRPDRFLGGQNTAGTFVWKIQVPPGATKSVTYRYTFID</sequence>